<reference evidence="1 2" key="1">
    <citation type="submission" date="2010-02" db="EMBL/GenBank/DDBJ databases">
        <authorList>
            <person name="Weinstock G."/>
            <person name="Sodergren E."/>
            <person name="Clifton S."/>
            <person name="Fulton L."/>
            <person name="Fulton B."/>
            <person name="Courtney L."/>
            <person name="Fronick C."/>
            <person name="Harrison M."/>
            <person name="Strong C."/>
            <person name="Farmer C."/>
            <person name="Delahaunty K."/>
            <person name="Markovic C."/>
            <person name="Hall O."/>
            <person name="Minx P."/>
            <person name="Tomlinson C."/>
            <person name="Mitreva M."/>
            <person name="Nelson J."/>
            <person name="Hou S."/>
            <person name="Wollam A."/>
            <person name="Pepin K.H."/>
            <person name="Johnson M."/>
            <person name="Bhonagiri V."/>
            <person name="Zhang X."/>
            <person name="Suruliraj S."/>
            <person name="Warren W."/>
            <person name="Chinwalla A."/>
            <person name="Mardis E.R."/>
            <person name="Wilson R.K."/>
        </authorList>
    </citation>
    <scope>NUCLEOTIDE SEQUENCE [LARGE SCALE GENOMIC DNA]</scope>
    <source>
        <strain evidence="1 2">DSM 2876</strain>
    </source>
</reference>
<name>D4RZG5_9FIRM</name>
<dbReference type="EMBL" id="ABWN01000028">
    <property type="protein sequence ID" value="EFF68573.1"/>
    <property type="molecule type" value="Genomic_DNA"/>
</dbReference>
<dbReference type="Proteomes" id="UP000006238">
    <property type="component" value="Unassembled WGS sequence"/>
</dbReference>
<evidence type="ECO:0000313" key="1">
    <source>
        <dbReference type="EMBL" id="EFF68573.1"/>
    </source>
</evidence>
<evidence type="ECO:0000313" key="2">
    <source>
        <dbReference type="Proteomes" id="UP000006238"/>
    </source>
</evidence>
<keyword evidence="2" id="KW-1185">Reference proteome</keyword>
<gene>
    <name evidence="1" type="ORF">BUTYVIB_01231</name>
</gene>
<accession>D4RZG5</accession>
<dbReference type="Gene3D" id="3.40.210.30">
    <property type="entry name" value="Dam replacing family, catalytic PD-(D/E)XK domain"/>
    <property type="match status" value="1"/>
</dbReference>
<dbReference type="HOGENOM" id="CLU_2987915_0_0_9"/>
<dbReference type="Pfam" id="PF06044">
    <property type="entry name" value="DpnI"/>
    <property type="match status" value="1"/>
</dbReference>
<sequence length="57" mass="6487">MDSNMFCPYCGNKYISHFENNRPVADFFCPSCMEEYELKSKGGSISNKMLHVGASDR</sequence>
<dbReference type="eggNOG" id="ENOG502Z8N2">
    <property type="taxonomic scope" value="Bacteria"/>
</dbReference>
<comment type="caution">
    <text evidence="1">The sequence shown here is derived from an EMBL/GenBank/DDBJ whole genome shotgun (WGS) entry which is preliminary data.</text>
</comment>
<proteinExistence type="predicted"/>
<dbReference type="InterPro" id="IPR010324">
    <property type="entry name" value="DRP"/>
</dbReference>
<dbReference type="AlphaFoldDB" id="D4RZG5"/>
<protein>
    <submittedName>
        <fullName evidence="1">Type II restriction enzyme DpnI family protein</fullName>
    </submittedName>
</protein>
<dbReference type="InterPro" id="IPR043025">
    <property type="entry name" value="DRP_PD-(D/E)XK_dom"/>
</dbReference>
<organism evidence="1 2">
    <name type="scientific">Eshraghiella crossota DSM 2876</name>
    <dbReference type="NCBI Taxonomy" id="511680"/>
    <lineage>
        <taxon>Bacteria</taxon>
        <taxon>Bacillati</taxon>
        <taxon>Bacillota</taxon>
        <taxon>Clostridia</taxon>
        <taxon>Lachnospirales</taxon>
        <taxon>Lachnospiraceae</taxon>
        <taxon>Eshraghiella</taxon>
    </lineage>
</organism>